<dbReference type="CDD" id="cd00590">
    <property type="entry name" value="RRM_SF"/>
    <property type="match status" value="1"/>
</dbReference>
<evidence type="ECO:0000313" key="4">
    <source>
        <dbReference type="EMBL" id="CAE4583821.1"/>
    </source>
</evidence>
<dbReference type="SMART" id="SM00360">
    <property type="entry name" value="RRM"/>
    <property type="match status" value="1"/>
</dbReference>
<protein>
    <recommendedName>
        <fullName evidence="3">RRM domain-containing protein</fullName>
    </recommendedName>
</protein>
<evidence type="ECO:0000256" key="1">
    <source>
        <dbReference type="PROSITE-ProRule" id="PRU00176"/>
    </source>
</evidence>
<accession>A0A7S4QHH8</accession>
<dbReference type="InterPro" id="IPR035979">
    <property type="entry name" value="RBD_domain_sf"/>
</dbReference>
<dbReference type="GO" id="GO:0003723">
    <property type="term" value="F:RNA binding"/>
    <property type="evidence" value="ECO:0007669"/>
    <property type="project" value="UniProtKB-UniRule"/>
</dbReference>
<keyword evidence="1" id="KW-0694">RNA-binding</keyword>
<feature type="compositionally biased region" description="Low complexity" evidence="2">
    <location>
        <begin position="109"/>
        <end position="145"/>
    </location>
</feature>
<name>A0A7S4QHH8_9DINO</name>
<feature type="region of interest" description="Disordered" evidence="2">
    <location>
        <begin position="1"/>
        <end position="162"/>
    </location>
</feature>
<dbReference type="InterPro" id="IPR000504">
    <property type="entry name" value="RRM_dom"/>
</dbReference>
<proteinExistence type="predicted"/>
<dbReference type="InterPro" id="IPR012677">
    <property type="entry name" value="Nucleotide-bd_a/b_plait_sf"/>
</dbReference>
<organism evidence="4">
    <name type="scientific">Alexandrium monilatum</name>
    <dbReference type="NCBI Taxonomy" id="311494"/>
    <lineage>
        <taxon>Eukaryota</taxon>
        <taxon>Sar</taxon>
        <taxon>Alveolata</taxon>
        <taxon>Dinophyceae</taxon>
        <taxon>Gonyaulacales</taxon>
        <taxon>Pyrocystaceae</taxon>
        <taxon>Alexandrium</taxon>
    </lineage>
</organism>
<feature type="compositionally biased region" description="Basic residues" evidence="2">
    <location>
        <begin position="77"/>
        <end position="106"/>
    </location>
</feature>
<sequence>MAQAPGGRPPERRAVPGPRGVDAMAQDDGDPLQLFELAGKPPPPGQTGQKGPKGLKSSRDGDRGRRRCASSPPRYSPPKRRRSPAARRRRPSARRRSGAGRRRRRRADSGSSSSRSSSSSSRSKGCRSRSGSSPRGGRSRSAPRGGRSGGGGGGGGGGLQRRRGEEITTLFVTGLPEDAADDDVRLAFDKECPVVRCNMMKRGPELVAFVRFENIPDMKRAMQCVREGKVEVQGSRLRAEIARQNTVTNGRT</sequence>
<dbReference type="PROSITE" id="PS50102">
    <property type="entry name" value="RRM"/>
    <property type="match status" value="1"/>
</dbReference>
<evidence type="ECO:0000256" key="2">
    <source>
        <dbReference type="SAM" id="MobiDB-lite"/>
    </source>
</evidence>
<dbReference type="Gene3D" id="3.30.70.330">
    <property type="match status" value="1"/>
</dbReference>
<feature type="compositionally biased region" description="Gly residues" evidence="2">
    <location>
        <begin position="146"/>
        <end position="159"/>
    </location>
</feature>
<dbReference type="SUPFAM" id="SSF54928">
    <property type="entry name" value="RNA-binding domain, RBD"/>
    <property type="match status" value="1"/>
</dbReference>
<dbReference type="AlphaFoldDB" id="A0A7S4QHH8"/>
<dbReference type="Pfam" id="PF00076">
    <property type="entry name" value="RRM_1"/>
    <property type="match status" value="1"/>
</dbReference>
<evidence type="ECO:0000259" key="3">
    <source>
        <dbReference type="PROSITE" id="PS50102"/>
    </source>
</evidence>
<gene>
    <name evidence="4" type="ORF">AMON00008_LOCUS20548</name>
</gene>
<dbReference type="EMBL" id="HBNR01030098">
    <property type="protein sequence ID" value="CAE4583821.1"/>
    <property type="molecule type" value="Transcribed_RNA"/>
</dbReference>
<reference evidence="4" key="1">
    <citation type="submission" date="2021-01" db="EMBL/GenBank/DDBJ databases">
        <authorList>
            <person name="Corre E."/>
            <person name="Pelletier E."/>
            <person name="Niang G."/>
            <person name="Scheremetjew M."/>
            <person name="Finn R."/>
            <person name="Kale V."/>
            <person name="Holt S."/>
            <person name="Cochrane G."/>
            <person name="Meng A."/>
            <person name="Brown T."/>
            <person name="Cohen L."/>
        </authorList>
    </citation>
    <scope>NUCLEOTIDE SEQUENCE</scope>
    <source>
        <strain evidence="4">CCMP3105</strain>
    </source>
</reference>
<feature type="domain" description="RRM" evidence="3">
    <location>
        <begin position="168"/>
        <end position="244"/>
    </location>
</feature>